<dbReference type="PANTHER" id="PTHR43343">
    <property type="entry name" value="PEPTIDASE S12"/>
    <property type="match status" value="1"/>
</dbReference>
<evidence type="ECO:0000256" key="1">
    <source>
        <dbReference type="ARBA" id="ARBA00010541"/>
    </source>
</evidence>
<dbReference type="SUPFAM" id="SSF50494">
    <property type="entry name" value="Trypsin-like serine proteases"/>
    <property type="match status" value="1"/>
</dbReference>
<sequence>MTEPTENQHPGQASGGDDRERAVPSELGATDAGGRPEPFDAGSQRPREAAPDTMNSAPMSSAPQTPQSDAPRTSEVPPAAPGSSSPQPAESAPHLGGHGPSPVGNAPGAERAQEHAHTGAAFGSSAYAGSQHAHASHAGAQYVAGAHTGAPHPATAHSTGTAASAPATAPRRSAIPIIAALAVGALVGGVSGASVALIADGGDSGTTIVGSQSPGTISINNGNGVAPVSAVAAKAGPSVVTISVGTSQGAGTGSGVVIDDQGHIITNTHVVTLDGASGDPKISVRTWHGRVLDATLVGTDPLSDLAVIKVDGADLPAISFADSSSLNVGDAAIAIGAPLGLANTVTDGIVSALNRSITVASSAAPEQPQQDQPQQPDNPFDFWRFDVPGQEQSSARSTVQLSVLQTDAAINPGNSGGALLNAEGKLIGVNVAIASAGNSQGSAGSIGVGFAIPSNLAKRVAGELIDNGAATHGLLGAMVTQPSGGTLGAEIAENPGQGAANDAGLRKGDVVTYLGDIPITSANDLTAQVRALPAGAKTTITYVRDGKVRTVDVTLGSLD</sequence>
<feature type="compositionally biased region" description="Polar residues" evidence="4">
    <location>
        <begin position="53"/>
        <end position="71"/>
    </location>
</feature>
<feature type="compositionally biased region" description="Low complexity" evidence="4">
    <location>
        <begin position="81"/>
        <end position="93"/>
    </location>
</feature>
<dbReference type="Proteomes" id="UP001321506">
    <property type="component" value="Unassembled WGS sequence"/>
</dbReference>
<dbReference type="PRINTS" id="PR00834">
    <property type="entry name" value="PROTEASES2C"/>
</dbReference>
<dbReference type="Pfam" id="PF13365">
    <property type="entry name" value="Trypsin_2"/>
    <property type="match status" value="1"/>
</dbReference>
<feature type="compositionally biased region" description="Low complexity" evidence="4">
    <location>
        <begin position="367"/>
        <end position="377"/>
    </location>
</feature>
<dbReference type="InterPro" id="IPR009003">
    <property type="entry name" value="Peptidase_S1_PA"/>
</dbReference>
<feature type="compositionally biased region" description="Polar residues" evidence="4">
    <location>
        <begin position="1"/>
        <end position="11"/>
    </location>
</feature>
<proteinExistence type="inferred from homology"/>
<dbReference type="GO" id="GO:0004252">
    <property type="term" value="F:serine-type endopeptidase activity"/>
    <property type="evidence" value="ECO:0007669"/>
    <property type="project" value="InterPro"/>
</dbReference>
<dbReference type="PANTHER" id="PTHR43343:SF3">
    <property type="entry name" value="PROTEASE DO-LIKE 8, CHLOROPLASTIC"/>
    <property type="match status" value="1"/>
</dbReference>
<feature type="domain" description="PDZ" evidence="5">
    <location>
        <begin position="473"/>
        <end position="546"/>
    </location>
</feature>
<dbReference type="SUPFAM" id="SSF50156">
    <property type="entry name" value="PDZ domain-like"/>
    <property type="match status" value="1"/>
</dbReference>
<accession>A0AAW6T4K0</accession>
<dbReference type="EMBL" id="JASATX010000001">
    <property type="protein sequence ID" value="MDI2097556.1"/>
    <property type="molecule type" value="Genomic_DNA"/>
</dbReference>
<evidence type="ECO:0000256" key="2">
    <source>
        <dbReference type="ARBA" id="ARBA00022670"/>
    </source>
</evidence>
<dbReference type="AlphaFoldDB" id="A0AAW6T4K0"/>
<dbReference type="Pfam" id="PF13180">
    <property type="entry name" value="PDZ_2"/>
    <property type="match status" value="1"/>
</dbReference>
<evidence type="ECO:0000313" key="7">
    <source>
        <dbReference type="Proteomes" id="UP001321506"/>
    </source>
</evidence>
<keyword evidence="7" id="KW-1185">Reference proteome</keyword>
<reference evidence="6 7" key="1">
    <citation type="submission" date="2023-04" db="EMBL/GenBank/DDBJ databases">
        <title>Klugiella caeni sp. nov. isolated from the sludge of biochemical tank.</title>
        <authorList>
            <person name="Geng K."/>
        </authorList>
    </citation>
    <scope>NUCLEOTIDE SEQUENCE [LARGE SCALE GENOMIC DNA]</scope>
    <source>
        <strain evidence="6 7">YN-L-19</strain>
    </source>
</reference>
<evidence type="ECO:0000259" key="5">
    <source>
        <dbReference type="SMART" id="SM00228"/>
    </source>
</evidence>
<dbReference type="Gene3D" id="2.30.42.10">
    <property type="match status" value="1"/>
</dbReference>
<dbReference type="InterPro" id="IPR043504">
    <property type="entry name" value="Peptidase_S1_PA_chymotrypsin"/>
</dbReference>
<feature type="region of interest" description="Disordered" evidence="4">
    <location>
        <begin position="1"/>
        <end position="117"/>
    </location>
</feature>
<dbReference type="SMART" id="SM00228">
    <property type="entry name" value="PDZ"/>
    <property type="match status" value="1"/>
</dbReference>
<evidence type="ECO:0000256" key="4">
    <source>
        <dbReference type="SAM" id="MobiDB-lite"/>
    </source>
</evidence>
<dbReference type="InterPro" id="IPR001478">
    <property type="entry name" value="PDZ"/>
</dbReference>
<dbReference type="GO" id="GO:0006508">
    <property type="term" value="P:proteolysis"/>
    <property type="evidence" value="ECO:0007669"/>
    <property type="project" value="UniProtKB-KW"/>
</dbReference>
<evidence type="ECO:0000313" key="6">
    <source>
        <dbReference type="EMBL" id="MDI2097556.1"/>
    </source>
</evidence>
<organism evidence="6 7">
    <name type="scientific">Ruicaihuangia caeni</name>
    <dbReference type="NCBI Taxonomy" id="3042517"/>
    <lineage>
        <taxon>Bacteria</taxon>
        <taxon>Bacillati</taxon>
        <taxon>Actinomycetota</taxon>
        <taxon>Actinomycetes</taxon>
        <taxon>Micrococcales</taxon>
        <taxon>Microbacteriaceae</taxon>
        <taxon>Ruicaihuangia</taxon>
    </lineage>
</organism>
<dbReference type="Gene3D" id="2.40.10.10">
    <property type="entry name" value="Trypsin-like serine proteases"/>
    <property type="match status" value="2"/>
</dbReference>
<gene>
    <name evidence="6" type="ORF">QF206_01055</name>
</gene>
<comment type="caution">
    <text evidence="6">The sequence shown here is derived from an EMBL/GenBank/DDBJ whole genome shotgun (WGS) entry which is preliminary data.</text>
</comment>
<dbReference type="InterPro" id="IPR036034">
    <property type="entry name" value="PDZ_sf"/>
</dbReference>
<feature type="region of interest" description="Disordered" evidence="4">
    <location>
        <begin position="146"/>
        <end position="167"/>
    </location>
</feature>
<dbReference type="InterPro" id="IPR001940">
    <property type="entry name" value="Peptidase_S1C"/>
</dbReference>
<keyword evidence="2" id="KW-0645">Protease</keyword>
<feature type="region of interest" description="Disordered" evidence="4">
    <location>
        <begin position="361"/>
        <end position="381"/>
    </location>
</feature>
<dbReference type="RefSeq" id="WP_281487346.1">
    <property type="nucleotide sequence ID" value="NZ_JASATX010000001.1"/>
</dbReference>
<protein>
    <submittedName>
        <fullName evidence="6">Trypsin-like peptidase domain-containing protein</fullName>
    </submittedName>
</protein>
<comment type="similarity">
    <text evidence="1">Belongs to the peptidase S1C family.</text>
</comment>
<keyword evidence="3" id="KW-0378">Hydrolase</keyword>
<name>A0AAW6T4K0_9MICO</name>
<evidence type="ECO:0000256" key="3">
    <source>
        <dbReference type="ARBA" id="ARBA00022801"/>
    </source>
</evidence>
<dbReference type="InterPro" id="IPR051201">
    <property type="entry name" value="Chloro_Bact_Ser_Proteases"/>
</dbReference>